<dbReference type="EMBL" id="JACVVK020000377">
    <property type="protein sequence ID" value="KAK7476395.1"/>
    <property type="molecule type" value="Genomic_DNA"/>
</dbReference>
<comment type="caution">
    <text evidence="1">The sequence shown here is derived from an EMBL/GenBank/DDBJ whole genome shotgun (WGS) entry which is preliminary data.</text>
</comment>
<keyword evidence="2" id="KW-1185">Reference proteome</keyword>
<dbReference type="AlphaFoldDB" id="A0ABD0JNY4"/>
<organism evidence="1 2">
    <name type="scientific">Batillaria attramentaria</name>
    <dbReference type="NCBI Taxonomy" id="370345"/>
    <lineage>
        <taxon>Eukaryota</taxon>
        <taxon>Metazoa</taxon>
        <taxon>Spiralia</taxon>
        <taxon>Lophotrochozoa</taxon>
        <taxon>Mollusca</taxon>
        <taxon>Gastropoda</taxon>
        <taxon>Caenogastropoda</taxon>
        <taxon>Sorbeoconcha</taxon>
        <taxon>Cerithioidea</taxon>
        <taxon>Batillariidae</taxon>
        <taxon>Batillaria</taxon>
    </lineage>
</organism>
<accession>A0ABD0JNY4</accession>
<evidence type="ECO:0000313" key="1">
    <source>
        <dbReference type="EMBL" id="KAK7476395.1"/>
    </source>
</evidence>
<evidence type="ECO:0000313" key="2">
    <source>
        <dbReference type="Proteomes" id="UP001519460"/>
    </source>
</evidence>
<proteinExistence type="predicted"/>
<gene>
    <name evidence="1" type="ORF">BaRGS_00032395</name>
</gene>
<dbReference type="Proteomes" id="UP001519460">
    <property type="component" value="Unassembled WGS sequence"/>
</dbReference>
<sequence length="108" mass="11576">MSRSQTKWRLKRSGGSCLTSCDANSPQPKIPSVLPRSSPAFHAPVEPRNAGCLAVRLLTSNESATVGLHAPNHNQKLRSRTGGLSISCAGVPALARNARYWVETDGMH</sequence>
<name>A0ABD0JNY4_9CAEN</name>
<protein>
    <submittedName>
        <fullName evidence="1">Uncharacterized protein</fullName>
    </submittedName>
</protein>
<reference evidence="1 2" key="1">
    <citation type="journal article" date="2023" name="Sci. Data">
        <title>Genome assembly of the Korean intertidal mud-creeper Batillaria attramentaria.</title>
        <authorList>
            <person name="Patra A.K."/>
            <person name="Ho P.T."/>
            <person name="Jun S."/>
            <person name="Lee S.J."/>
            <person name="Kim Y."/>
            <person name="Won Y.J."/>
        </authorList>
    </citation>
    <scope>NUCLEOTIDE SEQUENCE [LARGE SCALE GENOMIC DNA]</scope>
    <source>
        <strain evidence="1">Wonlab-2016</strain>
    </source>
</reference>